<dbReference type="SUPFAM" id="SSF48239">
    <property type="entry name" value="Terpenoid cyclases/Protein prenyltransferases"/>
    <property type="match status" value="1"/>
</dbReference>
<dbReference type="InterPro" id="IPR001330">
    <property type="entry name" value="Prenyltrans"/>
</dbReference>
<dbReference type="InterPro" id="IPR008930">
    <property type="entry name" value="Terpenoid_cyclase/PrenylTrfase"/>
</dbReference>
<comment type="similarity">
    <text evidence="1 8">Belongs to the protein prenyltransferase subunit beta family.</text>
</comment>
<dbReference type="InterPro" id="IPR026873">
    <property type="entry name" value="Ptb1"/>
</dbReference>
<keyword evidence="3 8" id="KW-0808">Transferase</keyword>
<feature type="domain" description="Prenyltransferase alpha-alpha toroid" evidence="9">
    <location>
        <begin position="6"/>
        <end position="338"/>
    </location>
</feature>
<dbReference type="EMBL" id="HBGL01016918">
    <property type="protein sequence ID" value="CAD9311073.1"/>
    <property type="molecule type" value="Transcribed_RNA"/>
</dbReference>
<evidence type="ECO:0000256" key="1">
    <source>
        <dbReference type="ARBA" id="ARBA00010497"/>
    </source>
</evidence>
<keyword evidence="6 8" id="KW-0862">Zinc</keyword>
<dbReference type="Gene3D" id="1.50.10.20">
    <property type="match status" value="1"/>
</dbReference>
<evidence type="ECO:0000259" key="9">
    <source>
        <dbReference type="Pfam" id="PF00432"/>
    </source>
</evidence>
<comment type="catalytic activity">
    <reaction evidence="7 8">
        <text>geranylgeranyl diphosphate + L-cysteinyl-[protein] = S-geranylgeranyl-L-cysteinyl-[protein] + diphosphate</text>
        <dbReference type="Rhea" id="RHEA:21240"/>
        <dbReference type="Rhea" id="RHEA-COMP:10131"/>
        <dbReference type="Rhea" id="RHEA-COMP:11537"/>
        <dbReference type="ChEBI" id="CHEBI:29950"/>
        <dbReference type="ChEBI" id="CHEBI:33019"/>
        <dbReference type="ChEBI" id="CHEBI:57533"/>
        <dbReference type="ChEBI" id="CHEBI:86021"/>
        <dbReference type="EC" id="2.5.1.60"/>
    </reaction>
</comment>
<dbReference type="EC" id="2.5.1.60" evidence="8"/>
<evidence type="ECO:0000256" key="7">
    <source>
        <dbReference type="ARBA" id="ARBA00047658"/>
    </source>
</evidence>
<dbReference type="CDD" id="cd02894">
    <property type="entry name" value="GGTase-II"/>
    <property type="match status" value="1"/>
</dbReference>
<comment type="function">
    <text evidence="8">Catalyzes the transfer of a geranylgeranyl moiety from geranylgeranyl diphosphate to both cysteines of proteins with the C-terminal sequence -XXCC, -XCXC and -CCXX.</text>
</comment>
<dbReference type="Pfam" id="PF00432">
    <property type="entry name" value="Prenyltrans"/>
    <property type="match status" value="1"/>
</dbReference>
<dbReference type="AlphaFoldDB" id="A0A7S1YLD8"/>
<organism evidence="10">
    <name type="scientific">Sexangularia sp. CB-2014</name>
    <dbReference type="NCBI Taxonomy" id="1486929"/>
    <lineage>
        <taxon>Eukaryota</taxon>
        <taxon>Amoebozoa</taxon>
        <taxon>Tubulinea</taxon>
        <taxon>Elardia</taxon>
        <taxon>Arcellinida</taxon>
        <taxon>Arcellinida incertae sedis</taxon>
        <taxon>Sexangularia</taxon>
    </lineage>
</organism>
<dbReference type="GO" id="GO:0046872">
    <property type="term" value="F:metal ion binding"/>
    <property type="evidence" value="ECO:0007669"/>
    <property type="project" value="UniProtKB-KW"/>
</dbReference>
<dbReference type="GO" id="GO:0005968">
    <property type="term" value="C:Rab-protein geranylgeranyltransferase complex"/>
    <property type="evidence" value="ECO:0007669"/>
    <property type="project" value="UniProtKB-UniRule"/>
</dbReference>
<evidence type="ECO:0000256" key="3">
    <source>
        <dbReference type="ARBA" id="ARBA00022679"/>
    </source>
</evidence>
<evidence type="ECO:0000256" key="8">
    <source>
        <dbReference type="RuleBase" id="RU365076"/>
    </source>
</evidence>
<keyword evidence="2 8" id="KW-0637">Prenyltransferase</keyword>
<evidence type="ECO:0000256" key="2">
    <source>
        <dbReference type="ARBA" id="ARBA00022602"/>
    </source>
</evidence>
<gene>
    <name evidence="10" type="ORF">SSP0437_LOCUS13224</name>
</gene>
<protein>
    <recommendedName>
        <fullName evidence="8">Geranylgeranyl transferase type-2 subunit beta</fullName>
        <ecNumber evidence="8">2.5.1.60</ecNumber>
    </recommendedName>
</protein>
<evidence type="ECO:0000256" key="4">
    <source>
        <dbReference type="ARBA" id="ARBA00022723"/>
    </source>
</evidence>
<dbReference type="PANTHER" id="PTHR11774">
    <property type="entry name" value="GERANYLGERANYL TRANSFERASE TYPE BETA SUBUNIT"/>
    <property type="match status" value="1"/>
</dbReference>
<keyword evidence="5" id="KW-0677">Repeat</keyword>
<evidence type="ECO:0000256" key="5">
    <source>
        <dbReference type="ARBA" id="ARBA00022737"/>
    </source>
</evidence>
<comment type="cofactor">
    <cofactor evidence="8">
        <name>Zn(2+)</name>
        <dbReference type="ChEBI" id="CHEBI:29105"/>
    </cofactor>
    <text evidence="8">Binds 1 zinc ion per subunit.</text>
</comment>
<dbReference type="GO" id="GO:0004663">
    <property type="term" value="F:Rab geranylgeranyltransferase activity"/>
    <property type="evidence" value="ECO:0007669"/>
    <property type="project" value="UniProtKB-UniRule"/>
</dbReference>
<name>A0A7S1YLD8_9EUKA</name>
<dbReference type="InterPro" id="IPR045089">
    <property type="entry name" value="PGGT1B-like"/>
</dbReference>
<sequence>MSRIHLDDHLSYIKSIAKVHSDDGPSLRSLSAEHLRVSGLYWMNGAVSLINGDHITSIVDPDTLQEFITACQARDGGFGGNVGLPSHMLSTTSALQLVLALPSLSLSQRKVRSACSFIGSCVGYGLGVGLPSRPPDHQLAVGDAWGEVDTRFAYTVLLSTTVVRSLDRDLSAPVPNLIPFILSCRAFDGAFGREPGAESHAGQTFCAVAALCLSTHLGVTDRTVEELLGGREGVDRLAHWLVERQGEDGGLNGRPEKLPDVCYSFWVMSTLACIDRLHWLRRDDVVNWILSCASPDGGFADRPGNVADPYHTFFALAGLSLLGAGKELGLGEDIDPALALPVSVAERWGIQNESWSRFRKRWS</sequence>
<accession>A0A7S1YLD8</accession>
<evidence type="ECO:0000313" key="10">
    <source>
        <dbReference type="EMBL" id="CAD9311073.1"/>
    </source>
</evidence>
<reference evidence="10" key="1">
    <citation type="submission" date="2021-01" db="EMBL/GenBank/DDBJ databases">
        <authorList>
            <person name="Corre E."/>
            <person name="Pelletier E."/>
            <person name="Niang G."/>
            <person name="Scheremetjew M."/>
            <person name="Finn R."/>
            <person name="Kale V."/>
            <person name="Holt S."/>
            <person name="Cochrane G."/>
            <person name="Meng A."/>
            <person name="Brown T."/>
            <person name="Cohen L."/>
        </authorList>
    </citation>
    <scope>NUCLEOTIDE SEQUENCE</scope>
    <source>
        <strain evidence="10">ATCC 50979</strain>
    </source>
</reference>
<keyword evidence="4 8" id="KW-0479">Metal-binding</keyword>
<dbReference type="PANTHER" id="PTHR11774:SF11">
    <property type="entry name" value="GERANYLGERANYL TRANSFERASE TYPE-2 SUBUNIT BETA"/>
    <property type="match status" value="1"/>
</dbReference>
<evidence type="ECO:0000256" key="6">
    <source>
        <dbReference type="ARBA" id="ARBA00022833"/>
    </source>
</evidence>
<proteinExistence type="inferred from homology"/>